<dbReference type="RefSeq" id="WP_169248833.1">
    <property type="nucleotide sequence ID" value="NZ_SPMZ01000028.1"/>
</dbReference>
<protein>
    <submittedName>
        <fullName evidence="1">Uncharacterized protein</fullName>
    </submittedName>
</protein>
<dbReference type="EMBL" id="SPMZ01000028">
    <property type="protein sequence ID" value="NMQ19580.1"/>
    <property type="molecule type" value="Genomic_DNA"/>
</dbReference>
<gene>
    <name evidence="1" type="ORF">E4P82_10465</name>
</gene>
<organism evidence="1 2">
    <name type="scientific">Candidatus Competibacter phosphatis</name>
    <dbReference type="NCBI Taxonomy" id="221280"/>
    <lineage>
        <taxon>Bacteria</taxon>
        <taxon>Pseudomonadati</taxon>
        <taxon>Pseudomonadota</taxon>
        <taxon>Gammaproteobacteria</taxon>
        <taxon>Candidatus Competibacteraceae</taxon>
        <taxon>Candidatus Competibacter</taxon>
    </lineage>
</organism>
<keyword evidence="2" id="KW-1185">Reference proteome</keyword>
<comment type="caution">
    <text evidence="1">The sequence shown here is derived from an EMBL/GenBank/DDBJ whole genome shotgun (WGS) entry which is preliminary data.</text>
</comment>
<reference evidence="1 2" key="1">
    <citation type="submission" date="2019-03" db="EMBL/GenBank/DDBJ databases">
        <title>Metabolic reconstructions from genomes of highly enriched 'Candidatus Accumulibacter' and 'Candidatus Competibacter' bioreactor populations.</title>
        <authorList>
            <person name="Annavajhala M.K."/>
            <person name="Welles L."/>
            <person name="Abbas B."/>
            <person name="Sorokin D."/>
            <person name="Park H."/>
            <person name="Van Loosdrecht M."/>
            <person name="Chandran K."/>
        </authorList>
    </citation>
    <scope>NUCLEOTIDE SEQUENCE [LARGE SCALE GENOMIC DNA]</scope>
    <source>
        <strain evidence="1 2">SBR_G</strain>
    </source>
</reference>
<accession>A0ABX1TMB7</accession>
<dbReference type="Proteomes" id="UP000760480">
    <property type="component" value="Unassembled WGS sequence"/>
</dbReference>
<evidence type="ECO:0000313" key="2">
    <source>
        <dbReference type="Proteomes" id="UP000760480"/>
    </source>
</evidence>
<sequence>MANPTVTFWISAFIPKTVKGYTQAITKGVHLGKTAVPLPAIARTWPGNWTKDWNAGYLTDQRGFSNSQSASHRMQSSAIVDLVTKRMLHSAHTTSGTTEVNLVSGAQTGFKNADMSRCSMTQKAPTFPGPPPFGGIGAHLRATQGGTTFPGQTRPDPPATGPAELHLIAKAGDPLVGMAADIDFVGVFTVSPTSGGKFSVSFNGKIDDFPAYECYATFNGVTKTLFTNSPPAGNTVVDLLGFAKRSVSGSVSFP</sequence>
<evidence type="ECO:0000313" key="1">
    <source>
        <dbReference type="EMBL" id="NMQ19580.1"/>
    </source>
</evidence>
<proteinExistence type="predicted"/>
<name>A0ABX1TMB7_9GAMM</name>